<dbReference type="Proteomes" id="UP000019478">
    <property type="component" value="Unassembled WGS sequence"/>
</dbReference>
<keyword evidence="4 7" id="KW-0472">Membrane</keyword>
<feature type="transmembrane region" description="Helical" evidence="7">
    <location>
        <begin position="196"/>
        <end position="215"/>
    </location>
</feature>
<keyword evidence="3 7" id="KW-1133">Transmembrane helix</keyword>
<dbReference type="PANTHER" id="PTHR33048">
    <property type="entry name" value="PTH11-LIKE INTEGRAL MEMBRANE PROTEIN (AFU_ORTHOLOGUE AFUA_5G11245)"/>
    <property type="match status" value="1"/>
</dbReference>
<dbReference type="eggNOG" id="ENOG502SQB8">
    <property type="taxonomic scope" value="Eukaryota"/>
</dbReference>
<organism evidence="9 10">
    <name type="scientific">Capronia epimyces CBS 606.96</name>
    <dbReference type="NCBI Taxonomy" id="1182542"/>
    <lineage>
        <taxon>Eukaryota</taxon>
        <taxon>Fungi</taxon>
        <taxon>Dikarya</taxon>
        <taxon>Ascomycota</taxon>
        <taxon>Pezizomycotina</taxon>
        <taxon>Eurotiomycetes</taxon>
        <taxon>Chaetothyriomycetidae</taxon>
        <taxon>Chaetothyriales</taxon>
        <taxon>Herpotrichiellaceae</taxon>
        <taxon>Capronia</taxon>
    </lineage>
</organism>
<dbReference type="PANTHER" id="PTHR33048:SF124">
    <property type="entry name" value="INTEGRAL MEMBRANE PROTEIN"/>
    <property type="match status" value="1"/>
</dbReference>
<dbReference type="GO" id="GO:0016020">
    <property type="term" value="C:membrane"/>
    <property type="evidence" value="ECO:0007669"/>
    <property type="project" value="UniProtKB-SubCell"/>
</dbReference>
<feature type="transmembrane region" description="Helical" evidence="7">
    <location>
        <begin position="264"/>
        <end position="284"/>
    </location>
</feature>
<keyword evidence="2 7" id="KW-0812">Transmembrane</keyword>
<feature type="domain" description="Rhodopsin" evidence="8">
    <location>
        <begin position="50"/>
        <end position="289"/>
    </location>
</feature>
<protein>
    <recommendedName>
        <fullName evidence="8">Rhodopsin domain-containing protein</fullName>
    </recommendedName>
</protein>
<dbReference type="InterPro" id="IPR049326">
    <property type="entry name" value="Rhodopsin_dom_fungi"/>
</dbReference>
<evidence type="ECO:0000256" key="3">
    <source>
        <dbReference type="ARBA" id="ARBA00022989"/>
    </source>
</evidence>
<dbReference type="Pfam" id="PF20684">
    <property type="entry name" value="Fung_rhodopsin"/>
    <property type="match status" value="1"/>
</dbReference>
<dbReference type="EMBL" id="AMGY01000002">
    <property type="protein sequence ID" value="EXJ89943.1"/>
    <property type="molecule type" value="Genomic_DNA"/>
</dbReference>
<dbReference type="AlphaFoldDB" id="W9YBS6"/>
<comment type="caution">
    <text evidence="9">The sequence shown here is derived from an EMBL/GenBank/DDBJ whole genome shotgun (WGS) entry which is preliminary data.</text>
</comment>
<evidence type="ECO:0000256" key="5">
    <source>
        <dbReference type="ARBA" id="ARBA00038359"/>
    </source>
</evidence>
<gene>
    <name evidence="9" type="ORF">A1O3_03010</name>
</gene>
<comment type="similarity">
    <text evidence="5">Belongs to the SAT4 family.</text>
</comment>
<accession>W9YBS6</accession>
<dbReference type="RefSeq" id="XP_007731340.1">
    <property type="nucleotide sequence ID" value="XM_007733150.1"/>
</dbReference>
<name>W9YBS6_9EURO</name>
<evidence type="ECO:0000256" key="6">
    <source>
        <dbReference type="SAM" id="MobiDB-lite"/>
    </source>
</evidence>
<evidence type="ECO:0000256" key="1">
    <source>
        <dbReference type="ARBA" id="ARBA00004141"/>
    </source>
</evidence>
<dbReference type="InterPro" id="IPR052337">
    <property type="entry name" value="SAT4-like"/>
</dbReference>
<evidence type="ECO:0000313" key="9">
    <source>
        <dbReference type="EMBL" id="EXJ89943.1"/>
    </source>
</evidence>
<evidence type="ECO:0000259" key="8">
    <source>
        <dbReference type="Pfam" id="PF20684"/>
    </source>
</evidence>
<evidence type="ECO:0000313" key="10">
    <source>
        <dbReference type="Proteomes" id="UP000019478"/>
    </source>
</evidence>
<evidence type="ECO:0000256" key="7">
    <source>
        <dbReference type="SAM" id="Phobius"/>
    </source>
</evidence>
<proteinExistence type="inferred from homology"/>
<reference evidence="9 10" key="1">
    <citation type="submission" date="2013-03" db="EMBL/GenBank/DDBJ databases">
        <title>The Genome Sequence of Capronia epimyces CBS 606.96.</title>
        <authorList>
            <consortium name="The Broad Institute Genomics Platform"/>
            <person name="Cuomo C."/>
            <person name="de Hoog S."/>
            <person name="Gorbushina A."/>
            <person name="Walker B."/>
            <person name="Young S.K."/>
            <person name="Zeng Q."/>
            <person name="Gargeya S."/>
            <person name="Fitzgerald M."/>
            <person name="Haas B."/>
            <person name="Abouelleil A."/>
            <person name="Allen A.W."/>
            <person name="Alvarado L."/>
            <person name="Arachchi H.M."/>
            <person name="Berlin A.M."/>
            <person name="Chapman S.B."/>
            <person name="Gainer-Dewar J."/>
            <person name="Goldberg J."/>
            <person name="Griggs A."/>
            <person name="Gujja S."/>
            <person name="Hansen M."/>
            <person name="Howarth C."/>
            <person name="Imamovic A."/>
            <person name="Ireland A."/>
            <person name="Larimer J."/>
            <person name="McCowan C."/>
            <person name="Murphy C."/>
            <person name="Pearson M."/>
            <person name="Poon T.W."/>
            <person name="Priest M."/>
            <person name="Roberts A."/>
            <person name="Saif S."/>
            <person name="Shea T."/>
            <person name="Sisk P."/>
            <person name="Sykes S."/>
            <person name="Wortman J."/>
            <person name="Nusbaum C."/>
            <person name="Birren B."/>
        </authorList>
    </citation>
    <scope>NUCLEOTIDE SEQUENCE [LARGE SCALE GENOMIC DNA]</scope>
    <source>
        <strain evidence="9 10">CBS 606.96</strain>
    </source>
</reference>
<dbReference type="STRING" id="1182542.W9YBS6"/>
<dbReference type="HOGENOM" id="CLU_028200_12_0_1"/>
<feature type="transmembrane region" description="Helical" evidence="7">
    <location>
        <begin position="69"/>
        <end position="91"/>
    </location>
</feature>
<evidence type="ECO:0000256" key="4">
    <source>
        <dbReference type="ARBA" id="ARBA00023136"/>
    </source>
</evidence>
<feature type="transmembrane region" description="Helical" evidence="7">
    <location>
        <begin position="111"/>
        <end position="133"/>
    </location>
</feature>
<evidence type="ECO:0000256" key="2">
    <source>
        <dbReference type="ARBA" id="ARBA00022692"/>
    </source>
</evidence>
<dbReference type="GeneID" id="19167140"/>
<feature type="region of interest" description="Disordered" evidence="6">
    <location>
        <begin position="351"/>
        <end position="371"/>
    </location>
</feature>
<dbReference type="OrthoDB" id="5342292at2759"/>
<keyword evidence="10" id="KW-1185">Reference proteome</keyword>
<feature type="transmembrane region" description="Helical" evidence="7">
    <location>
        <begin position="30"/>
        <end position="48"/>
    </location>
</feature>
<feature type="transmembrane region" description="Helical" evidence="7">
    <location>
        <begin position="145"/>
        <end position="168"/>
    </location>
</feature>
<comment type="subcellular location">
    <subcellularLocation>
        <location evidence="1">Membrane</location>
        <topology evidence="1">Multi-pass membrane protein</topology>
    </subcellularLocation>
</comment>
<sequence>MALVDGVPVAMAPPPGYVVDFEHPHRQSMVSTYAIFGVGNVLSILFLGQRLFVKATVRHKLGIDDVCVLLAWVASVAIQSMIVQGYSDGYIGIHLWELPLPKFVLFLKKGLYIYPIIYALPPGFSKTALLIFYLQLGNRQQWYQISIWVTMAVVIGSSIGILFGNIFACSPISKFWDLTLTTGTCINRLALYKATAIFGIITDIMIIGIPIPMVVGLHISRKKKAGLLFMFTIGSATVVTSIVRLVILIQSFSTADQPWSGGPVTLWICVEANLLIMCACLPTLRQFMSVVTPKLLSSGHDQESKPSEYKLHASGGAGNGSALFSAKRRQYQGFGHGTDYHMDTLIEGANSSNTHHSVKHTDGGDGLNDDDSEKAIVQTKAVEIHYEPRPRPL</sequence>
<feature type="transmembrane region" description="Helical" evidence="7">
    <location>
        <begin position="227"/>
        <end position="252"/>
    </location>
</feature>